<keyword evidence="1" id="KW-0812">Transmembrane</keyword>
<evidence type="ECO:0000313" key="3">
    <source>
        <dbReference type="Proteomes" id="UP001500902"/>
    </source>
</evidence>
<protein>
    <recommendedName>
        <fullName evidence="4">Transmembrane protein</fullName>
    </recommendedName>
</protein>
<gene>
    <name evidence="2" type="ORF">GCM10022224_016860</name>
</gene>
<reference evidence="3" key="1">
    <citation type="journal article" date="2019" name="Int. J. Syst. Evol. Microbiol.">
        <title>The Global Catalogue of Microorganisms (GCM) 10K type strain sequencing project: providing services to taxonomists for standard genome sequencing and annotation.</title>
        <authorList>
            <consortium name="The Broad Institute Genomics Platform"/>
            <consortium name="The Broad Institute Genome Sequencing Center for Infectious Disease"/>
            <person name="Wu L."/>
            <person name="Ma J."/>
        </authorList>
    </citation>
    <scope>NUCLEOTIDE SEQUENCE [LARGE SCALE GENOMIC DNA]</scope>
    <source>
        <strain evidence="3">JCM 16904</strain>
    </source>
</reference>
<dbReference type="Proteomes" id="UP001500902">
    <property type="component" value="Unassembled WGS sequence"/>
</dbReference>
<name>A0ABP7BBP2_9ACTN</name>
<evidence type="ECO:0000313" key="2">
    <source>
        <dbReference type="EMBL" id="GAA3654522.1"/>
    </source>
</evidence>
<sequence length="154" mass="16605">MEFVGHLAIVVILLVVVLWWLLAFVAAGFGVSVGVTVARHGARAWCKPGLWARLAVASALGCTAVVGYGLIAMEGFGKLDSDDPCTIDDDLMGNHPLMEWPLSDTSCGGYESVPAFVNPAICLLGMLFCAFMVVMVMTRRKFKRRPSPELDQTA</sequence>
<dbReference type="RefSeq" id="WP_344874712.1">
    <property type="nucleotide sequence ID" value="NZ_BAAAZP010000027.1"/>
</dbReference>
<comment type="caution">
    <text evidence="2">The sequence shown here is derived from an EMBL/GenBank/DDBJ whole genome shotgun (WGS) entry which is preliminary data.</text>
</comment>
<dbReference type="EMBL" id="BAAAZP010000027">
    <property type="protein sequence ID" value="GAA3654522.1"/>
    <property type="molecule type" value="Genomic_DNA"/>
</dbReference>
<keyword evidence="3" id="KW-1185">Reference proteome</keyword>
<keyword evidence="1" id="KW-0472">Membrane</keyword>
<evidence type="ECO:0000256" key="1">
    <source>
        <dbReference type="SAM" id="Phobius"/>
    </source>
</evidence>
<feature type="transmembrane region" description="Helical" evidence="1">
    <location>
        <begin position="6"/>
        <end position="38"/>
    </location>
</feature>
<evidence type="ECO:0008006" key="4">
    <source>
        <dbReference type="Google" id="ProtNLM"/>
    </source>
</evidence>
<feature type="transmembrane region" description="Helical" evidence="1">
    <location>
        <begin position="116"/>
        <end position="137"/>
    </location>
</feature>
<feature type="transmembrane region" description="Helical" evidence="1">
    <location>
        <begin position="50"/>
        <end position="71"/>
    </location>
</feature>
<proteinExistence type="predicted"/>
<organism evidence="2 3">
    <name type="scientific">Nonomuraea antimicrobica</name>
    <dbReference type="NCBI Taxonomy" id="561173"/>
    <lineage>
        <taxon>Bacteria</taxon>
        <taxon>Bacillati</taxon>
        <taxon>Actinomycetota</taxon>
        <taxon>Actinomycetes</taxon>
        <taxon>Streptosporangiales</taxon>
        <taxon>Streptosporangiaceae</taxon>
        <taxon>Nonomuraea</taxon>
    </lineage>
</organism>
<accession>A0ABP7BBP2</accession>
<keyword evidence="1" id="KW-1133">Transmembrane helix</keyword>